<comment type="caution">
    <text evidence="1">The sequence shown here is derived from an EMBL/GenBank/DDBJ whole genome shotgun (WGS) entry which is preliminary data.</text>
</comment>
<dbReference type="RefSeq" id="WP_119781777.1">
    <property type="nucleotide sequence ID" value="NZ_QYUK01000011.1"/>
</dbReference>
<keyword evidence="2" id="KW-1185">Reference proteome</keyword>
<accession>A0A418WHZ2</accession>
<name>A0A418WHZ2_9PROT</name>
<proteinExistence type="predicted"/>
<organism evidence="1 2">
    <name type="scientific">Oleomonas cavernae</name>
    <dbReference type="NCBI Taxonomy" id="2320859"/>
    <lineage>
        <taxon>Bacteria</taxon>
        <taxon>Pseudomonadati</taxon>
        <taxon>Pseudomonadota</taxon>
        <taxon>Alphaproteobacteria</taxon>
        <taxon>Acetobacterales</taxon>
        <taxon>Acetobacteraceae</taxon>
        <taxon>Oleomonas</taxon>
    </lineage>
</organism>
<dbReference type="Proteomes" id="UP000284605">
    <property type="component" value="Unassembled WGS sequence"/>
</dbReference>
<dbReference type="AlphaFoldDB" id="A0A418WHZ2"/>
<reference evidence="1 2" key="1">
    <citation type="submission" date="2018-09" db="EMBL/GenBank/DDBJ databases">
        <authorList>
            <person name="Zhu H."/>
        </authorList>
    </citation>
    <scope>NUCLEOTIDE SEQUENCE [LARGE SCALE GENOMIC DNA]</scope>
    <source>
        <strain evidence="1 2">K1W22B-8</strain>
    </source>
</reference>
<evidence type="ECO:0000313" key="1">
    <source>
        <dbReference type="EMBL" id="RJF89666.1"/>
    </source>
</evidence>
<dbReference type="OrthoDB" id="7584850at2"/>
<sequence>MSIAIPGLEATPAFTIEVDDIAAGVALRERTGFRFVAADPRFRLLDGSHFRRLGQIEAAARNLARANLPVRRLHFA</sequence>
<gene>
    <name evidence="1" type="ORF">D3874_24070</name>
</gene>
<dbReference type="EMBL" id="QYUK01000011">
    <property type="protein sequence ID" value="RJF89666.1"/>
    <property type="molecule type" value="Genomic_DNA"/>
</dbReference>
<protein>
    <submittedName>
        <fullName evidence="1">Uncharacterized protein</fullName>
    </submittedName>
</protein>
<evidence type="ECO:0000313" key="2">
    <source>
        <dbReference type="Proteomes" id="UP000284605"/>
    </source>
</evidence>